<accession>A0A6G1HCV0</accession>
<dbReference type="EMBL" id="ML977140">
    <property type="protein sequence ID" value="KAF1991063.1"/>
    <property type="molecule type" value="Genomic_DNA"/>
</dbReference>
<dbReference type="InterPro" id="IPR001810">
    <property type="entry name" value="F-box_dom"/>
</dbReference>
<keyword evidence="3" id="KW-1185">Reference proteome</keyword>
<dbReference type="Proteomes" id="UP000800041">
    <property type="component" value="Unassembled WGS sequence"/>
</dbReference>
<protein>
    <recommendedName>
        <fullName evidence="1">F-box domain-containing protein</fullName>
    </recommendedName>
</protein>
<evidence type="ECO:0000259" key="1">
    <source>
        <dbReference type="Pfam" id="PF00646"/>
    </source>
</evidence>
<evidence type="ECO:0000313" key="2">
    <source>
        <dbReference type="EMBL" id="KAF1991063.1"/>
    </source>
</evidence>
<dbReference type="AlphaFoldDB" id="A0A6G1HCV0"/>
<reference evidence="2" key="1">
    <citation type="journal article" date="2020" name="Stud. Mycol.">
        <title>101 Dothideomycetes genomes: a test case for predicting lifestyles and emergence of pathogens.</title>
        <authorList>
            <person name="Haridas S."/>
            <person name="Albert R."/>
            <person name="Binder M."/>
            <person name="Bloem J."/>
            <person name="Labutti K."/>
            <person name="Salamov A."/>
            <person name="Andreopoulos B."/>
            <person name="Baker S."/>
            <person name="Barry K."/>
            <person name="Bills G."/>
            <person name="Bluhm B."/>
            <person name="Cannon C."/>
            <person name="Castanera R."/>
            <person name="Culley D."/>
            <person name="Daum C."/>
            <person name="Ezra D."/>
            <person name="Gonzalez J."/>
            <person name="Henrissat B."/>
            <person name="Kuo A."/>
            <person name="Liang C."/>
            <person name="Lipzen A."/>
            <person name="Lutzoni F."/>
            <person name="Magnuson J."/>
            <person name="Mondo S."/>
            <person name="Nolan M."/>
            <person name="Ohm R."/>
            <person name="Pangilinan J."/>
            <person name="Park H.-J."/>
            <person name="Ramirez L."/>
            <person name="Alfaro M."/>
            <person name="Sun H."/>
            <person name="Tritt A."/>
            <person name="Yoshinaga Y."/>
            <person name="Zwiers L.-H."/>
            <person name="Turgeon B."/>
            <person name="Goodwin S."/>
            <person name="Spatafora J."/>
            <person name="Crous P."/>
            <person name="Grigoriev I."/>
        </authorList>
    </citation>
    <scope>NUCLEOTIDE SEQUENCE</scope>
    <source>
        <strain evidence="2">CBS 113979</strain>
    </source>
</reference>
<feature type="domain" description="F-box" evidence="1">
    <location>
        <begin position="5"/>
        <end position="42"/>
    </location>
</feature>
<dbReference type="Pfam" id="PF00646">
    <property type="entry name" value="F-box"/>
    <property type="match status" value="1"/>
</dbReference>
<gene>
    <name evidence="2" type="ORF">K402DRAFT_389265</name>
</gene>
<organism evidence="2 3">
    <name type="scientific">Aulographum hederae CBS 113979</name>
    <dbReference type="NCBI Taxonomy" id="1176131"/>
    <lineage>
        <taxon>Eukaryota</taxon>
        <taxon>Fungi</taxon>
        <taxon>Dikarya</taxon>
        <taxon>Ascomycota</taxon>
        <taxon>Pezizomycotina</taxon>
        <taxon>Dothideomycetes</taxon>
        <taxon>Pleosporomycetidae</taxon>
        <taxon>Aulographales</taxon>
        <taxon>Aulographaceae</taxon>
    </lineage>
</organism>
<dbReference type="OrthoDB" id="4358152at2759"/>
<proteinExistence type="predicted"/>
<name>A0A6G1HCV0_9PEZI</name>
<sequence>MAGLARLPPELLLIIFEEMPDFYSLHALSSVSRQISAVFDDHAANVTNHILSKDFQPISQLQRFAVDIYANPMQWLSLREATLFFDRGALLPYPRLGKTHAPAIRRMLATAYNIERLSHACLRMLLDRTNSIEPWTLVDHHKHVGFVDEASLPRAPYKIVKGGPPTWLEFQRVRRALWSLQLIFDLRIAGYRTGWPDGDVFGVQEVGFRNSQYWESDERISVEQVLVQLAVGSVNVSGHVHLIHDKGLSAHPVQAAAKTVPDGPLPFPIPAFESKSLEDENYDNQVRCLQIAAYGFRFYNSIASRWLRSPLVNTPFDYFRFLGFSIWGWDRLSLLGLAKTSPNGQRPTEPKRLDNGQILFRWRSIVHVPSYLEDRKPTVSGGEAAKV</sequence>
<evidence type="ECO:0000313" key="3">
    <source>
        <dbReference type="Proteomes" id="UP000800041"/>
    </source>
</evidence>